<feature type="compositionally biased region" description="Gly residues" evidence="1">
    <location>
        <begin position="23"/>
        <end position="33"/>
    </location>
</feature>
<reference evidence="2" key="1">
    <citation type="submission" date="2020-08" db="EMBL/GenBank/DDBJ databases">
        <authorList>
            <person name="Shumante A."/>
            <person name="Zimin A.V."/>
            <person name="Puiu D."/>
            <person name="Salzberg S.L."/>
        </authorList>
    </citation>
    <scope>NUCLEOTIDE SEQUENCE</scope>
    <source>
        <strain evidence="2">WC2-LM</strain>
        <tissue evidence="2">Liver</tissue>
    </source>
</reference>
<dbReference type="EMBL" id="WJEC01006666">
    <property type="protein sequence ID" value="KAF7471968.1"/>
    <property type="molecule type" value="Genomic_DNA"/>
</dbReference>
<feature type="region of interest" description="Disordered" evidence="1">
    <location>
        <begin position="1"/>
        <end position="58"/>
    </location>
</feature>
<evidence type="ECO:0000313" key="3">
    <source>
        <dbReference type="Proteomes" id="UP000662637"/>
    </source>
</evidence>
<name>A0A834Q7I3_MARMO</name>
<proteinExistence type="predicted"/>
<dbReference type="Proteomes" id="UP000662637">
    <property type="component" value="Unassembled WGS sequence"/>
</dbReference>
<accession>A0A834Q7I3</accession>
<evidence type="ECO:0000256" key="1">
    <source>
        <dbReference type="SAM" id="MobiDB-lite"/>
    </source>
</evidence>
<gene>
    <name evidence="2" type="ORF">GHT09_017036</name>
</gene>
<sequence length="108" mass="11224">MLRPAARRPAWCGAGDSRAPGLGLSGGPRGPGALGFCTQPSRMLPPTPRAPRPSQGELLMDSTPRPATLGRRHGSDALAQEAQFLPVEEEKVLAVETHSGGLGFSSVL</sequence>
<comment type="caution">
    <text evidence="2">The sequence shown here is derived from an EMBL/GenBank/DDBJ whole genome shotgun (WGS) entry which is preliminary data.</text>
</comment>
<protein>
    <submittedName>
        <fullName evidence="2">Uncharacterized protein</fullName>
    </submittedName>
</protein>
<dbReference type="AlphaFoldDB" id="A0A834Q7I3"/>
<organism evidence="2 3">
    <name type="scientific">Marmota monax</name>
    <name type="common">Woodchuck</name>
    <dbReference type="NCBI Taxonomy" id="9995"/>
    <lineage>
        <taxon>Eukaryota</taxon>
        <taxon>Metazoa</taxon>
        <taxon>Chordata</taxon>
        <taxon>Craniata</taxon>
        <taxon>Vertebrata</taxon>
        <taxon>Euteleostomi</taxon>
        <taxon>Mammalia</taxon>
        <taxon>Eutheria</taxon>
        <taxon>Euarchontoglires</taxon>
        <taxon>Glires</taxon>
        <taxon>Rodentia</taxon>
        <taxon>Sciuromorpha</taxon>
        <taxon>Sciuridae</taxon>
        <taxon>Xerinae</taxon>
        <taxon>Marmotini</taxon>
        <taxon>Marmota</taxon>
    </lineage>
</organism>
<evidence type="ECO:0000313" key="2">
    <source>
        <dbReference type="EMBL" id="KAF7471968.1"/>
    </source>
</evidence>